<dbReference type="Pfam" id="PF00169">
    <property type="entry name" value="PH"/>
    <property type="match status" value="1"/>
</dbReference>
<keyword evidence="1" id="KW-0479">Metal-binding</keyword>
<dbReference type="Pfam" id="PF01363">
    <property type="entry name" value="FYVE"/>
    <property type="match status" value="1"/>
</dbReference>
<dbReference type="PANTHER" id="PTHR46280:SF2">
    <property type="entry name" value="PLECKSTRIN HOMOLOGY DOMAIN-CONTAINING FAMILY F MEMBER 1"/>
    <property type="match status" value="1"/>
</dbReference>
<dbReference type="PROSITE" id="PS50178">
    <property type="entry name" value="ZF_FYVE"/>
    <property type="match status" value="1"/>
</dbReference>
<dbReference type="InterPro" id="IPR011993">
    <property type="entry name" value="PH-like_dom_sf"/>
</dbReference>
<accession>A0AAN9DNJ5</accession>
<evidence type="ECO:0000256" key="3">
    <source>
        <dbReference type="ARBA" id="ARBA00022833"/>
    </source>
</evidence>
<dbReference type="GO" id="GO:0035091">
    <property type="term" value="F:phosphatidylinositol binding"/>
    <property type="evidence" value="ECO:0007669"/>
    <property type="project" value="TreeGrafter"/>
</dbReference>
<dbReference type="GO" id="GO:0007032">
    <property type="term" value="P:endosome organization"/>
    <property type="evidence" value="ECO:0007669"/>
    <property type="project" value="TreeGrafter"/>
</dbReference>
<dbReference type="InterPro" id="IPR013083">
    <property type="entry name" value="Znf_RING/FYVE/PHD"/>
</dbReference>
<dbReference type="EMBL" id="JAYKXH010000001">
    <property type="protein sequence ID" value="KAK7176162.1"/>
    <property type="molecule type" value="Genomic_DNA"/>
</dbReference>
<dbReference type="Gene3D" id="2.30.29.30">
    <property type="entry name" value="Pleckstrin-homology domain (PH domain)/Phosphotyrosine-binding domain (PTB)"/>
    <property type="match status" value="1"/>
</dbReference>
<dbReference type="InterPro" id="IPR037871">
    <property type="entry name" value="PH_Phafin"/>
</dbReference>
<evidence type="ECO:0000256" key="5">
    <source>
        <dbReference type="SAM" id="MobiDB-lite"/>
    </source>
</evidence>
<dbReference type="SMART" id="SM00233">
    <property type="entry name" value="PH"/>
    <property type="match status" value="1"/>
</dbReference>
<evidence type="ECO:0000313" key="8">
    <source>
        <dbReference type="EMBL" id="KAK7176162.1"/>
    </source>
</evidence>
<dbReference type="GO" id="GO:0008270">
    <property type="term" value="F:zinc ion binding"/>
    <property type="evidence" value="ECO:0007669"/>
    <property type="project" value="UniProtKB-KW"/>
</dbReference>
<dbReference type="SUPFAM" id="SSF57903">
    <property type="entry name" value="FYVE/PHD zinc finger"/>
    <property type="match status" value="1"/>
</dbReference>
<dbReference type="Gene3D" id="3.30.40.10">
    <property type="entry name" value="Zinc/RING finger domain, C3HC4 (zinc finger)"/>
    <property type="match status" value="1"/>
</dbReference>
<keyword evidence="3" id="KW-0862">Zinc</keyword>
<name>A0AAN9DNJ5_9TELE</name>
<dbReference type="PANTHER" id="PTHR46280">
    <property type="entry name" value="PLECKSTRIN HOMOLOGY DOMAIN-CONTAINING FAMILY F MEMBER 2-RELATED"/>
    <property type="match status" value="1"/>
</dbReference>
<evidence type="ECO:0000256" key="4">
    <source>
        <dbReference type="PROSITE-ProRule" id="PRU00091"/>
    </source>
</evidence>
<feature type="compositionally biased region" description="Polar residues" evidence="5">
    <location>
        <begin position="234"/>
        <end position="243"/>
    </location>
</feature>
<evidence type="ECO:0000259" key="6">
    <source>
        <dbReference type="PROSITE" id="PS50003"/>
    </source>
</evidence>
<dbReference type="PROSITE" id="PS50003">
    <property type="entry name" value="PH_DOMAIN"/>
    <property type="match status" value="1"/>
</dbReference>
<comment type="caution">
    <text evidence="8">The sequence shown here is derived from an EMBL/GenBank/DDBJ whole genome shotgun (WGS) entry which is preliminary data.</text>
</comment>
<dbReference type="InterPro" id="IPR000306">
    <property type="entry name" value="Znf_FYVE"/>
</dbReference>
<keyword evidence="9" id="KW-1185">Reference proteome</keyword>
<evidence type="ECO:0000256" key="2">
    <source>
        <dbReference type="ARBA" id="ARBA00022771"/>
    </source>
</evidence>
<dbReference type="SUPFAM" id="SSF50729">
    <property type="entry name" value="PH domain-like"/>
    <property type="match status" value="1"/>
</dbReference>
<protein>
    <submittedName>
        <fullName evidence="8">Uncharacterized protein</fullName>
    </submittedName>
</protein>
<feature type="compositionally biased region" description="Basic residues" evidence="5">
    <location>
        <begin position="219"/>
        <end position="230"/>
    </location>
</feature>
<sequence length="290" mass="33334">MDDLTFAIQNRERIRVVARSFGRAGKMLLKPGRILVGEGCLLKLCRRGPKPKVFFLFNDILVYGSVMVPGCWNNKKKIVPLEEVQQEDMEDGMAMANQWLIRMPRKSFYVSAASPEEKIAWMGHIEKCKTLRMQTKGLPTDNDADKFATTWIPDKASAICMRCTKHFNVATRRHHCRKCGYIVCRACSKSRALIPNISSKPVRVCRNCVSSTQEGKVQGQKRKKVKHWKKNSVEESPTQPEFETSSDEDLEDKNGYQVPTKWFNNQLEKEDYSPYCYIKPMHMNPPHTGL</sequence>
<feature type="domain" description="PH" evidence="6">
    <location>
        <begin position="34"/>
        <end position="130"/>
    </location>
</feature>
<feature type="domain" description="FYVE-type" evidence="7">
    <location>
        <begin position="154"/>
        <end position="213"/>
    </location>
</feature>
<dbReference type="CDD" id="cd01218">
    <property type="entry name" value="PH_Phafin2-like"/>
    <property type="match status" value="1"/>
</dbReference>
<dbReference type="InterPro" id="IPR001849">
    <property type="entry name" value="PH_domain"/>
</dbReference>
<evidence type="ECO:0000313" key="9">
    <source>
        <dbReference type="Proteomes" id="UP001364617"/>
    </source>
</evidence>
<gene>
    <name evidence="8" type="ORF">R3I93_000428</name>
</gene>
<dbReference type="InterPro" id="IPR051765">
    <property type="entry name" value="PH_domain-containing_F"/>
</dbReference>
<reference evidence="8 9" key="1">
    <citation type="submission" date="2024-02" db="EMBL/GenBank/DDBJ databases">
        <title>Chromosome-level genome assembly of the Eurasian Minnow (Phoxinus phoxinus).</title>
        <authorList>
            <person name="Oriowo T.O."/>
            <person name="Martin S."/>
            <person name="Stange M."/>
            <person name="Chrysostomakis Y."/>
            <person name="Brown T."/>
            <person name="Winkler S."/>
            <person name="Kukowka S."/>
            <person name="Myers E.W."/>
            <person name="Bohne A."/>
        </authorList>
    </citation>
    <scope>NUCLEOTIDE SEQUENCE [LARGE SCALE GENOMIC DNA]</scope>
    <source>
        <strain evidence="8">ZFMK-TIS-60720</strain>
        <tissue evidence="8">Whole Organism</tissue>
    </source>
</reference>
<proteinExistence type="predicted"/>
<feature type="region of interest" description="Disordered" evidence="5">
    <location>
        <begin position="219"/>
        <end position="255"/>
    </location>
</feature>
<dbReference type="SMART" id="SM00064">
    <property type="entry name" value="FYVE"/>
    <property type="match status" value="1"/>
</dbReference>
<dbReference type="AlphaFoldDB" id="A0AAN9DNJ5"/>
<dbReference type="GO" id="GO:0008333">
    <property type="term" value="P:endosome to lysosome transport"/>
    <property type="evidence" value="ECO:0007669"/>
    <property type="project" value="TreeGrafter"/>
</dbReference>
<keyword evidence="2 4" id="KW-0863">Zinc-finger</keyword>
<organism evidence="8 9">
    <name type="scientific">Phoxinus phoxinus</name>
    <name type="common">Eurasian minnow</name>
    <dbReference type="NCBI Taxonomy" id="58324"/>
    <lineage>
        <taxon>Eukaryota</taxon>
        <taxon>Metazoa</taxon>
        <taxon>Chordata</taxon>
        <taxon>Craniata</taxon>
        <taxon>Vertebrata</taxon>
        <taxon>Euteleostomi</taxon>
        <taxon>Actinopterygii</taxon>
        <taxon>Neopterygii</taxon>
        <taxon>Teleostei</taxon>
        <taxon>Ostariophysi</taxon>
        <taxon>Cypriniformes</taxon>
        <taxon>Leuciscidae</taxon>
        <taxon>Phoxininae</taxon>
        <taxon>Phoxinus</taxon>
    </lineage>
</organism>
<dbReference type="InterPro" id="IPR011011">
    <property type="entry name" value="Znf_FYVE_PHD"/>
</dbReference>
<dbReference type="Proteomes" id="UP001364617">
    <property type="component" value="Unassembled WGS sequence"/>
</dbReference>
<evidence type="ECO:0000256" key="1">
    <source>
        <dbReference type="ARBA" id="ARBA00022723"/>
    </source>
</evidence>
<dbReference type="InterPro" id="IPR017455">
    <property type="entry name" value="Znf_FYVE-rel"/>
</dbReference>
<evidence type="ECO:0000259" key="7">
    <source>
        <dbReference type="PROSITE" id="PS50178"/>
    </source>
</evidence>
<dbReference type="GO" id="GO:0005769">
    <property type="term" value="C:early endosome"/>
    <property type="evidence" value="ECO:0007669"/>
    <property type="project" value="TreeGrafter"/>
</dbReference>